<dbReference type="KEGG" id="egr:104421428"/>
<dbReference type="AlphaFoldDB" id="A0A059ABC7"/>
<dbReference type="InterPro" id="IPR016181">
    <property type="entry name" value="Acyl_CoA_acyltransferase"/>
</dbReference>
<dbReference type="GO" id="GO:0016747">
    <property type="term" value="F:acyltransferase activity, transferring groups other than amino-acyl groups"/>
    <property type="evidence" value="ECO:0007669"/>
    <property type="project" value="InterPro"/>
</dbReference>
<dbReference type="OrthoDB" id="41532at2759"/>
<dbReference type="Pfam" id="PF00583">
    <property type="entry name" value="Acetyltransf_1"/>
    <property type="match status" value="1"/>
</dbReference>
<dbReference type="Gene3D" id="3.40.630.30">
    <property type="match status" value="1"/>
</dbReference>
<dbReference type="EMBL" id="KK198762">
    <property type="protein sequence ID" value="KCW51034.1"/>
    <property type="molecule type" value="Genomic_DNA"/>
</dbReference>
<dbReference type="PANTHER" id="PTHR47426:SF4">
    <property type="entry name" value="N-ACETYLTRANSFERASE DOMAIN-CONTAINING PROTEIN"/>
    <property type="match status" value="1"/>
</dbReference>
<accession>A0A059ABC7</accession>
<protein>
    <recommendedName>
        <fullName evidence="1">N-acetyltransferase domain-containing protein</fullName>
    </recommendedName>
</protein>
<dbReference type="PANTHER" id="PTHR47426">
    <property type="entry name" value="ACYL-COA N-ACYLTRANSFERASES (NAT) SUPERFAMILY PROTEIN"/>
    <property type="match status" value="1"/>
</dbReference>
<dbReference type="CDD" id="cd04301">
    <property type="entry name" value="NAT_SF"/>
    <property type="match status" value="1"/>
</dbReference>
<evidence type="ECO:0000259" key="1">
    <source>
        <dbReference type="PROSITE" id="PS51186"/>
    </source>
</evidence>
<gene>
    <name evidence="2" type="ORF">EUGRSUZ_J00649</name>
</gene>
<proteinExistence type="predicted"/>
<reference evidence="2" key="1">
    <citation type="submission" date="2013-07" db="EMBL/GenBank/DDBJ databases">
        <title>The genome of Eucalyptus grandis.</title>
        <authorList>
            <person name="Schmutz J."/>
            <person name="Hayes R."/>
            <person name="Myburg A."/>
            <person name="Tuskan G."/>
            <person name="Grattapaglia D."/>
            <person name="Rokhsar D.S."/>
        </authorList>
    </citation>
    <scope>NUCLEOTIDE SEQUENCE</scope>
    <source>
        <tissue evidence="2">Leaf extractions</tissue>
    </source>
</reference>
<evidence type="ECO:0000313" key="2">
    <source>
        <dbReference type="EMBL" id="KCW51034.1"/>
    </source>
</evidence>
<name>A0A059ABC7_EUCGR</name>
<dbReference type="OMA" id="YIANICM"/>
<sequence>MGKGLAFTSAPEFLAFPHRHQVLRNRPAQARPGSRRLSVRSHFGETFPASLGKWRTIETHHCDHSSSGNNGIGNGHSIQLPAVSKGDVSSRMPQLSFNRLQLTDEECSGLLKRSFGRFVAREAVLDEEYWTAAWLRAEAHWESLSYMRHIDNHKRTYAEQEFYALKRRCLGQDGNSLKCFCFVTVKKEDKNVRRTVLNSVVGTLDLSIRQFMQGETYPGELKRFSRVFANQEPFDAHKYAYIANVCVSKFARCQGIASNMIYLATDIANSAGMKQLYVHVNADNVAAQKLYKKTGFKIIEAASSPTSKDQRLLMSLEL</sequence>
<dbReference type="InParanoid" id="A0A059ABC7"/>
<dbReference type="STRING" id="71139.A0A059ABC7"/>
<feature type="domain" description="N-acetyltransferase" evidence="1">
    <location>
        <begin position="237"/>
        <end position="318"/>
    </location>
</feature>
<organism evidence="2">
    <name type="scientific">Eucalyptus grandis</name>
    <name type="common">Flooded gum</name>
    <dbReference type="NCBI Taxonomy" id="71139"/>
    <lineage>
        <taxon>Eukaryota</taxon>
        <taxon>Viridiplantae</taxon>
        <taxon>Streptophyta</taxon>
        <taxon>Embryophyta</taxon>
        <taxon>Tracheophyta</taxon>
        <taxon>Spermatophyta</taxon>
        <taxon>Magnoliopsida</taxon>
        <taxon>eudicotyledons</taxon>
        <taxon>Gunneridae</taxon>
        <taxon>Pentapetalae</taxon>
        <taxon>rosids</taxon>
        <taxon>malvids</taxon>
        <taxon>Myrtales</taxon>
        <taxon>Myrtaceae</taxon>
        <taxon>Myrtoideae</taxon>
        <taxon>Eucalypteae</taxon>
        <taxon>Eucalyptus</taxon>
    </lineage>
</organism>
<dbReference type="InterPro" id="IPR000182">
    <property type="entry name" value="GNAT_dom"/>
</dbReference>
<dbReference type="PROSITE" id="PS51186">
    <property type="entry name" value="GNAT"/>
    <property type="match status" value="1"/>
</dbReference>
<dbReference type="Gramene" id="KCW51034">
    <property type="protein sequence ID" value="KCW51034"/>
    <property type="gene ID" value="EUGRSUZ_J00649"/>
</dbReference>
<dbReference type="SUPFAM" id="SSF55729">
    <property type="entry name" value="Acyl-CoA N-acyltransferases (Nat)"/>
    <property type="match status" value="1"/>
</dbReference>
<dbReference type="eggNOG" id="ENOG502QPTC">
    <property type="taxonomic scope" value="Eukaryota"/>
</dbReference>